<reference evidence="6" key="1">
    <citation type="journal article" date="2019" name="Int. J. Syst. Evol. Microbiol.">
        <title>The Global Catalogue of Microorganisms (GCM) 10K type strain sequencing project: providing services to taxonomists for standard genome sequencing and annotation.</title>
        <authorList>
            <consortium name="The Broad Institute Genomics Platform"/>
            <consortium name="The Broad Institute Genome Sequencing Center for Infectious Disease"/>
            <person name="Wu L."/>
            <person name="Ma J."/>
        </authorList>
    </citation>
    <scope>NUCLEOTIDE SEQUENCE [LARGE SCALE GENOMIC DNA]</scope>
    <source>
        <strain evidence="6">CCM 8932</strain>
    </source>
</reference>
<feature type="domain" description="WxL Interacting Protein host binding" evidence="4">
    <location>
        <begin position="161"/>
        <end position="299"/>
    </location>
</feature>
<dbReference type="InterPro" id="IPR021759">
    <property type="entry name" value="WxLIP_HBD"/>
</dbReference>
<evidence type="ECO:0000313" key="6">
    <source>
        <dbReference type="Proteomes" id="UP001596253"/>
    </source>
</evidence>
<evidence type="ECO:0000256" key="1">
    <source>
        <dbReference type="SAM" id="Phobius"/>
    </source>
</evidence>
<evidence type="ECO:0000259" key="4">
    <source>
        <dbReference type="Pfam" id="PF11797"/>
    </source>
</evidence>
<feature type="domain" description="WxL Interacting Protein peptidoglycan binding" evidence="3">
    <location>
        <begin position="31"/>
        <end position="149"/>
    </location>
</feature>
<dbReference type="Pfam" id="PF11797">
    <property type="entry name" value="WxLIP_HBD"/>
    <property type="match status" value="1"/>
</dbReference>
<keyword evidence="1" id="KW-0812">Transmembrane</keyword>
<keyword evidence="2" id="KW-0732">Signal</keyword>
<gene>
    <name evidence="5" type="ORF">ACFP3T_06650</name>
</gene>
<keyword evidence="1" id="KW-1133">Transmembrane helix</keyword>
<keyword evidence="6" id="KW-1185">Reference proteome</keyword>
<feature type="signal peptide" evidence="2">
    <location>
        <begin position="1"/>
        <end position="24"/>
    </location>
</feature>
<evidence type="ECO:0000313" key="5">
    <source>
        <dbReference type="EMBL" id="MFC6164341.1"/>
    </source>
</evidence>
<accession>A0ABW1R6F5</accession>
<dbReference type="PROSITE" id="PS51257">
    <property type="entry name" value="PROKAR_LIPOPROTEIN"/>
    <property type="match status" value="1"/>
</dbReference>
<keyword evidence="1" id="KW-0472">Membrane</keyword>
<feature type="transmembrane region" description="Helical" evidence="1">
    <location>
        <begin position="313"/>
        <end position="335"/>
    </location>
</feature>
<evidence type="ECO:0000259" key="3">
    <source>
        <dbReference type="Pfam" id="PF06030"/>
    </source>
</evidence>
<dbReference type="InterPro" id="IPR010317">
    <property type="entry name" value="WxLIP_PGBD"/>
</dbReference>
<dbReference type="Proteomes" id="UP001596253">
    <property type="component" value="Unassembled WGS sequence"/>
</dbReference>
<proteinExistence type="predicted"/>
<dbReference type="EMBL" id="JBHSSD010000032">
    <property type="protein sequence ID" value="MFC6164341.1"/>
    <property type="molecule type" value="Genomic_DNA"/>
</dbReference>
<feature type="chain" id="PRO_5045181709" evidence="2">
    <location>
        <begin position="25"/>
        <end position="342"/>
    </location>
</feature>
<protein>
    <submittedName>
        <fullName evidence="5">DUF916 and DUF3324 domain-containing protein</fullName>
    </submittedName>
</protein>
<comment type="caution">
    <text evidence="5">The sequence shown here is derived from an EMBL/GenBank/DDBJ whole genome shotgun (WGS) entry which is preliminary data.</text>
</comment>
<evidence type="ECO:0000256" key="2">
    <source>
        <dbReference type="SAM" id="SignalP"/>
    </source>
</evidence>
<sequence length="342" mass="38074">MIKKSGWILGLLVGLSCLSLTASANAEKNEFFVQPELPTNQVKNNTSYFDLKMKSGQKQVIYIKINNGDKVRRKYDVNVNLATTSNGGNIDYTNENPEIDTSLGFNIQESTSNKKKVSVAAKTSKRIPIKVEMPTGLLKGTALGGIVIKQHVIDDKDNTKKGVVVRNQFAYSIPLQLREQTKQTVKPTMNLLSVGPQKIDNYNYITAQLQNPRAVIMNDLKVTSYLTKAGSNKKLLKTTRKDMRMAPNSNFHFALGDGTKKLAAGKYTMHVKADSEQGKYKWNFKKNFTITPAKAESLTKTVLEADTAETTNWWLIGSLIAAIAALASALFWMIYRNRRAAK</sequence>
<dbReference type="Pfam" id="PF06030">
    <property type="entry name" value="WxLIP_PGBD"/>
    <property type="match status" value="1"/>
</dbReference>
<dbReference type="RefSeq" id="WP_137640916.1">
    <property type="nucleotide sequence ID" value="NZ_BJDK01000033.1"/>
</dbReference>
<name>A0ABW1R6F5_9LACO</name>
<organism evidence="5 6">
    <name type="scientific">Lactiplantibacillus dongliensis</name>
    <dbReference type="NCBI Taxonomy" id="2559919"/>
    <lineage>
        <taxon>Bacteria</taxon>
        <taxon>Bacillati</taxon>
        <taxon>Bacillota</taxon>
        <taxon>Bacilli</taxon>
        <taxon>Lactobacillales</taxon>
        <taxon>Lactobacillaceae</taxon>
        <taxon>Lactiplantibacillus</taxon>
    </lineage>
</organism>